<dbReference type="EMBL" id="AP026933">
    <property type="protein sequence ID" value="BDT03712.1"/>
    <property type="molecule type" value="Genomic_DNA"/>
</dbReference>
<keyword evidence="2" id="KW-1185">Reference proteome</keyword>
<reference evidence="1 2" key="1">
    <citation type="journal article" date="2022" name="Front. Microbiol.">
        <title>Male-killing mechanisms vary between Spiroplasma species.</title>
        <authorList>
            <person name="Arai H."/>
            <person name="Inoue M."/>
            <person name="Kageyama D."/>
        </authorList>
    </citation>
    <scope>NUCLEOTIDE SEQUENCE [LARGE SCALE GENOMIC DNA]</scope>
    <source>
        <strain evidence="2">sHm</strain>
    </source>
</reference>
<evidence type="ECO:0008006" key="3">
    <source>
        <dbReference type="Google" id="ProtNLM"/>
    </source>
</evidence>
<accession>A0ABN6SYH4</accession>
<dbReference type="Proteomes" id="UP001163387">
    <property type="component" value="Chromosome"/>
</dbReference>
<name>A0ABN6SYH4_9MOLU</name>
<protein>
    <recommendedName>
        <fullName evidence="3">P123</fullName>
    </recommendedName>
</protein>
<proteinExistence type="predicted"/>
<evidence type="ECO:0000313" key="2">
    <source>
        <dbReference type="Proteomes" id="UP001163387"/>
    </source>
</evidence>
<organism evidence="1 2">
    <name type="scientific">Spiroplasma ixodetis</name>
    <dbReference type="NCBI Taxonomy" id="2141"/>
    <lineage>
        <taxon>Bacteria</taxon>
        <taxon>Bacillati</taxon>
        <taxon>Mycoplasmatota</taxon>
        <taxon>Mollicutes</taxon>
        <taxon>Entomoplasmatales</taxon>
        <taxon>Spiroplasmataceae</taxon>
        <taxon>Spiroplasma</taxon>
    </lineage>
</organism>
<gene>
    <name evidence="1" type="ORF">SHM_13580</name>
</gene>
<sequence>MSAILNFNSVVFSSLIQMPYDSVQWLPFALSSIPLVGKLLNALTLGIPVGFIITQNSQQYKNMPFFNGFMSAFFASNLSSIIGNNDTNWFIPLNIFSNSSEFALGKMLGSHVSTTAMTMKLSDRVSVYPWDPTTGKKLETKEQISTVDLSQKKNNKVYILAEDTEFLDIASPFTNEDKDCEWNPTSNGVIDGSNYAYIIDTIVTQSLHQGEERHTFYSDNPFTYQGDYNEISVAQFRYNNMGYLTGNAFNWTTLYKLNHDEYEESEETTFSYPAKILPPSPQNIAKQIVIIPKNPSLEVSLNHYDTLHRSGNVELNYSNTDWMKNNFSLIKPLNIDINFKDYLDPTLLINTFNDLKRYYKSIDVYLHYEYKTEEWSSTSTKPFKNFNTNENFNPSKNQTLFKSYNLSELFYYTKENKMKIFEEYEIKQDYDNIQQYNSYKGKSVISSVPENINNLYQISNDELSGYMKGYNFDTNVNDIKYTFLGFYNNSDTNFKFKIQMFPITNQIQIAKHDKPYLHDDWFNSLSRSIIKYKLAISKIVLNQR</sequence>
<evidence type="ECO:0000313" key="1">
    <source>
        <dbReference type="EMBL" id="BDT03712.1"/>
    </source>
</evidence>